<evidence type="ECO:0000313" key="15">
    <source>
        <dbReference type="EMBL" id="AUH34119.1"/>
    </source>
</evidence>
<dbReference type="EMBL" id="CP025408">
    <property type="protein sequence ID" value="AUH34119.1"/>
    <property type="molecule type" value="Genomic_DNA"/>
</dbReference>
<keyword evidence="7 10" id="KW-0573">Peptidoglycan synthesis</keyword>
<dbReference type="AlphaFoldDB" id="A0A2K9EIC2"/>
<dbReference type="EC" id="6.3.2.10" evidence="10 11"/>
<proteinExistence type="inferred from homology"/>
<keyword evidence="8 10" id="KW-0131">Cell cycle</keyword>
<dbReference type="GO" id="GO:0008766">
    <property type="term" value="F:UDP-N-acetylmuramoylalanyl-D-glutamyl-2,6-diaminopimelate-D-alanyl-D-alanine ligase activity"/>
    <property type="evidence" value="ECO:0007669"/>
    <property type="project" value="RHEA"/>
</dbReference>
<dbReference type="UniPathway" id="UPA00219"/>
<feature type="domain" description="Mur ligase C-terminal" evidence="13">
    <location>
        <begin position="320"/>
        <end position="435"/>
    </location>
</feature>
<dbReference type="InterPro" id="IPR035911">
    <property type="entry name" value="MurE/MurF_N"/>
</dbReference>
<dbReference type="Gene3D" id="3.40.1190.10">
    <property type="entry name" value="Mur-like, catalytic domain"/>
    <property type="match status" value="1"/>
</dbReference>
<dbReference type="Proteomes" id="UP000233742">
    <property type="component" value="Chromosome"/>
</dbReference>
<comment type="subcellular location">
    <subcellularLocation>
        <location evidence="10 11">Cytoplasm</location>
    </subcellularLocation>
</comment>
<dbReference type="Pfam" id="PF01225">
    <property type="entry name" value="Mur_ligase"/>
    <property type="match status" value="1"/>
</dbReference>
<evidence type="ECO:0000256" key="4">
    <source>
        <dbReference type="ARBA" id="ARBA00022741"/>
    </source>
</evidence>
<evidence type="ECO:0000256" key="2">
    <source>
        <dbReference type="ARBA" id="ARBA00022598"/>
    </source>
</evidence>
<dbReference type="Pfam" id="PF08245">
    <property type="entry name" value="Mur_ligase_M"/>
    <property type="match status" value="1"/>
</dbReference>
<dbReference type="GO" id="GO:0009252">
    <property type="term" value="P:peptidoglycan biosynthetic process"/>
    <property type="evidence" value="ECO:0007669"/>
    <property type="project" value="UniProtKB-UniRule"/>
</dbReference>
<evidence type="ECO:0000256" key="1">
    <source>
        <dbReference type="ARBA" id="ARBA00022490"/>
    </source>
</evidence>
<name>A0A2K9EIC2_9RHOB</name>
<keyword evidence="4 10" id="KW-0547">Nucleotide-binding</keyword>
<dbReference type="GO" id="GO:0008360">
    <property type="term" value="P:regulation of cell shape"/>
    <property type="evidence" value="ECO:0007669"/>
    <property type="project" value="UniProtKB-KW"/>
</dbReference>
<comment type="catalytic activity">
    <reaction evidence="10 11">
        <text>D-alanyl-D-alanine + UDP-N-acetyl-alpha-D-muramoyl-L-alanyl-gamma-D-glutamyl-meso-2,6-diaminopimelate + ATP = UDP-N-acetyl-alpha-D-muramoyl-L-alanyl-gamma-D-glutamyl-meso-2,6-diaminopimeloyl-D-alanyl-D-alanine + ADP + phosphate + H(+)</text>
        <dbReference type="Rhea" id="RHEA:28374"/>
        <dbReference type="ChEBI" id="CHEBI:15378"/>
        <dbReference type="ChEBI" id="CHEBI:30616"/>
        <dbReference type="ChEBI" id="CHEBI:43474"/>
        <dbReference type="ChEBI" id="CHEBI:57822"/>
        <dbReference type="ChEBI" id="CHEBI:61386"/>
        <dbReference type="ChEBI" id="CHEBI:83905"/>
        <dbReference type="ChEBI" id="CHEBI:456216"/>
        <dbReference type="EC" id="6.3.2.10"/>
    </reaction>
</comment>
<dbReference type="Gene3D" id="3.40.1390.10">
    <property type="entry name" value="MurE/MurF, N-terminal domain"/>
    <property type="match status" value="1"/>
</dbReference>
<dbReference type="GO" id="GO:0005737">
    <property type="term" value="C:cytoplasm"/>
    <property type="evidence" value="ECO:0007669"/>
    <property type="project" value="UniProtKB-SubCell"/>
</dbReference>
<dbReference type="HAMAP" id="MF_02019">
    <property type="entry name" value="MurF"/>
    <property type="match status" value="1"/>
</dbReference>
<keyword evidence="5 10" id="KW-0067">ATP-binding</keyword>
<evidence type="ECO:0000256" key="7">
    <source>
        <dbReference type="ARBA" id="ARBA00022984"/>
    </source>
</evidence>
<dbReference type="GO" id="GO:0051301">
    <property type="term" value="P:cell division"/>
    <property type="evidence" value="ECO:0007669"/>
    <property type="project" value="UniProtKB-KW"/>
</dbReference>
<evidence type="ECO:0000256" key="10">
    <source>
        <dbReference type="HAMAP-Rule" id="MF_02019"/>
    </source>
</evidence>
<dbReference type="InterPro" id="IPR036615">
    <property type="entry name" value="Mur_ligase_C_dom_sf"/>
</dbReference>
<dbReference type="SUPFAM" id="SSF53623">
    <property type="entry name" value="MurD-like peptide ligases, catalytic domain"/>
    <property type="match status" value="1"/>
</dbReference>
<dbReference type="SUPFAM" id="SSF53244">
    <property type="entry name" value="MurD-like peptide ligases, peptide-binding domain"/>
    <property type="match status" value="1"/>
</dbReference>
<sequence>MSLWTAADAAAATRGRAQGDWVARGVSIDTRTIQPGDLFVALQAARDGHDFVAQALEKGAAAALVSRIPEGVSPSAPLLIVDDVLSGLEALGRAGRARVTGRVLAITGSVGKTSTKDMAVAALSAQGRVHAAEASLNNHWGVPLTLARMPAHTDYAVLEIGMNHPGEIEPLARMARPHVAMITTVAAVHLEAFDDVAGIAREKAAIFAGLEPMGAAILPEDLDVTPILREGADQVGAIVLGFGEAGAARPLKVSVDGDGTHLTARILGDTVQADLASAGEHFAMNAVGVLAALQKLGADLKASARGLGRWRPYQGRGAVEHVGGITLLDDSYNANPTSLAAGLATMERLGPGRRVVILGDMLELGPDEIQLHRQIADWPVMQDVALVHACGPRMRHMFDALPANKQGIWAETADTLCARAGELARDGDIVFVKGSKFSRVASVVDALRKSGQTPTPERGEE</sequence>
<feature type="binding site" evidence="10">
    <location>
        <begin position="108"/>
        <end position="114"/>
    </location>
    <ligand>
        <name>ATP</name>
        <dbReference type="ChEBI" id="CHEBI:30616"/>
    </ligand>
</feature>
<keyword evidence="6 10" id="KW-0133">Cell shape</keyword>
<accession>A0A2K9EIC2</accession>
<keyword evidence="3 10" id="KW-0132">Cell division</keyword>
<comment type="pathway">
    <text evidence="10 11">Cell wall biogenesis; peptidoglycan biosynthesis.</text>
</comment>
<comment type="function">
    <text evidence="10 11">Involved in cell wall formation. Catalyzes the final step in the synthesis of UDP-N-acetylmuramoyl-pentapeptide, the precursor of murein.</text>
</comment>
<evidence type="ECO:0000256" key="6">
    <source>
        <dbReference type="ARBA" id="ARBA00022960"/>
    </source>
</evidence>
<keyword evidence="1 10" id="KW-0963">Cytoplasm</keyword>
<dbReference type="OrthoDB" id="9800958at2"/>
<feature type="domain" description="Mur ligase N-terminal catalytic" evidence="12">
    <location>
        <begin position="24"/>
        <end position="67"/>
    </location>
</feature>
<dbReference type="InterPro" id="IPR013221">
    <property type="entry name" value="Mur_ligase_cen"/>
</dbReference>
<evidence type="ECO:0000259" key="13">
    <source>
        <dbReference type="Pfam" id="PF02875"/>
    </source>
</evidence>
<evidence type="ECO:0000313" key="16">
    <source>
        <dbReference type="Proteomes" id="UP000233742"/>
    </source>
</evidence>
<dbReference type="GO" id="GO:0047480">
    <property type="term" value="F:UDP-N-acetylmuramoyl-tripeptide-D-alanyl-D-alanine ligase activity"/>
    <property type="evidence" value="ECO:0007669"/>
    <property type="project" value="UniProtKB-UniRule"/>
</dbReference>
<dbReference type="InterPro" id="IPR004101">
    <property type="entry name" value="Mur_ligase_C"/>
</dbReference>
<dbReference type="PANTHER" id="PTHR43024">
    <property type="entry name" value="UDP-N-ACETYLMURAMOYL-TRIPEPTIDE--D-ALANYL-D-ALANINE LIGASE"/>
    <property type="match status" value="1"/>
</dbReference>
<protein>
    <recommendedName>
        <fullName evidence="10 11">UDP-N-acetylmuramoyl-tripeptide--D-alanyl-D-alanine ligase</fullName>
        <ecNumber evidence="10 11">6.3.2.10</ecNumber>
    </recommendedName>
    <alternativeName>
        <fullName evidence="10">D-alanyl-D-alanine-adding enzyme</fullName>
    </alternativeName>
</protein>
<dbReference type="InterPro" id="IPR005863">
    <property type="entry name" value="UDP-N-AcMur_synth"/>
</dbReference>
<feature type="domain" description="Mur ligase central" evidence="14">
    <location>
        <begin position="106"/>
        <end position="292"/>
    </location>
</feature>
<dbReference type="InterPro" id="IPR036565">
    <property type="entry name" value="Mur-like_cat_sf"/>
</dbReference>
<evidence type="ECO:0000259" key="14">
    <source>
        <dbReference type="Pfam" id="PF08245"/>
    </source>
</evidence>
<dbReference type="SUPFAM" id="SSF63418">
    <property type="entry name" value="MurE/MurF N-terminal domain"/>
    <property type="match status" value="1"/>
</dbReference>
<reference evidence="15 16" key="1">
    <citation type="submission" date="2017-12" db="EMBL/GenBank/DDBJ databases">
        <authorList>
            <person name="Hurst M.R.H."/>
        </authorList>
    </citation>
    <scope>NUCLEOTIDE SEQUENCE [LARGE SCALE GENOMIC DNA]</scope>
    <source>
        <strain evidence="15 16">BM15</strain>
    </source>
</reference>
<evidence type="ECO:0000256" key="11">
    <source>
        <dbReference type="RuleBase" id="RU004136"/>
    </source>
</evidence>
<evidence type="ECO:0000256" key="3">
    <source>
        <dbReference type="ARBA" id="ARBA00022618"/>
    </source>
</evidence>
<evidence type="ECO:0000256" key="8">
    <source>
        <dbReference type="ARBA" id="ARBA00023306"/>
    </source>
</evidence>
<dbReference type="Gene3D" id="3.90.190.20">
    <property type="entry name" value="Mur ligase, C-terminal domain"/>
    <property type="match status" value="1"/>
</dbReference>
<dbReference type="GO" id="GO:0071555">
    <property type="term" value="P:cell wall organization"/>
    <property type="evidence" value="ECO:0007669"/>
    <property type="project" value="UniProtKB-KW"/>
</dbReference>
<comment type="similarity">
    <text evidence="10">Belongs to the MurCDEF family. MurF subfamily.</text>
</comment>
<organism evidence="15 16">
    <name type="scientific">Paracoccus tegillarcae</name>
    <dbReference type="NCBI Taxonomy" id="1529068"/>
    <lineage>
        <taxon>Bacteria</taxon>
        <taxon>Pseudomonadati</taxon>
        <taxon>Pseudomonadota</taxon>
        <taxon>Alphaproteobacteria</taxon>
        <taxon>Rhodobacterales</taxon>
        <taxon>Paracoccaceae</taxon>
        <taxon>Paracoccus</taxon>
    </lineage>
</organism>
<dbReference type="Pfam" id="PF02875">
    <property type="entry name" value="Mur_ligase_C"/>
    <property type="match status" value="1"/>
</dbReference>
<dbReference type="PANTHER" id="PTHR43024:SF1">
    <property type="entry name" value="UDP-N-ACETYLMURAMOYL-TRIPEPTIDE--D-ALANYL-D-ALANINE LIGASE"/>
    <property type="match status" value="1"/>
</dbReference>
<keyword evidence="2 10" id="KW-0436">Ligase</keyword>
<dbReference type="InterPro" id="IPR051046">
    <property type="entry name" value="MurCDEF_CellWall_CoF430Synth"/>
</dbReference>
<dbReference type="KEGG" id="paro:CUV01_12580"/>
<evidence type="ECO:0000256" key="9">
    <source>
        <dbReference type="ARBA" id="ARBA00023316"/>
    </source>
</evidence>
<dbReference type="NCBIfam" id="TIGR01143">
    <property type="entry name" value="murF"/>
    <property type="match status" value="1"/>
</dbReference>
<keyword evidence="9 10" id="KW-0961">Cell wall biogenesis/degradation</keyword>
<dbReference type="GO" id="GO:0005524">
    <property type="term" value="F:ATP binding"/>
    <property type="evidence" value="ECO:0007669"/>
    <property type="project" value="UniProtKB-UniRule"/>
</dbReference>
<keyword evidence="16" id="KW-1185">Reference proteome</keyword>
<gene>
    <name evidence="10" type="primary">murF</name>
    <name evidence="15" type="ORF">CUV01_12580</name>
</gene>
<dbReference type="InterPro" id="IPR000713">
    <property type="entry name" value="Mur_ligase_N"/>
</dbReference>
<dbReference type="RefSeq" id="WP_101460783.1">
    <property type="nucleotide sequence ID" value="NZ_CP025408.1"/>
</dbReference>
<evidence type="ECO:0000256" key="5">
    <source>
        <dbReference type="ARBA" id="ARBA00022840"/>
    </source>
</evidence>
<evidence type="ECO:0000259" key="12">
    <source>
        <dbReference type="Pfam" id="PF01225"/>
    </source>
</evidence>